<evidence type="ECO:0000256" key="2">
    <source>
        <dbReference type="ARBA" id="ARBA00023125"/>
    </source>
</evidence>
<dbReference type="InterPro" id="IPR036271">
    <property type="entry name" value="Tet_transcr_reg_TetR-rel_C_sf"/>
</dbReference>
<evidence type="ECO:0000256" key="4">
    <source>
        <dbReference type="PROSITE-ProRule" id="PRU00335"/>
    </source>
</evidence>
<proteinExistence type="predicted"/>
<evidence type="ECO:0000256" key="3">
    <source>
        <dbReference type="ARBA" id="ARBA00023163"/>
    </source>
</evidence>
<feature type="DNA-binding region" description="H-T-H motif" evidence="4">
    <location>
        <begin position="28"/>
        <end position="47"/>
    </location>
</feature>
<dbReference type="PANTHER" id="PTHR47506:SF1">
    <property type="entry name" value="HTH-TYPE TRANSCRIPTIONAL REGULATOR YJDC"/>
    <property type="match status" value="1"/>
</dbReference>
<evidence type="ECO:0000256" key="1">
    <source>
        <dbReference type="ARBA" id="ARBA00023015"/>
    </source>
</evidence>
<dbReference type="AlphaFoldDB" id="K6YF44"/>
<dbReference type="PROSITE" id="PS50977">
    <property type="entry name" value="HTH_TETR_2"/>
    <property type="match status" value="1"/>
</dbReference>
<dbReference type="STRING" id="1127673.GLIP_4166"/>
<gene>
    <name evidence="6" type="ORF">GLIP_4166</name>
</gene>
<dbReference type="InterPro" id="IPR009057">
    <property type="entry name" value="Homeodomain-like_sf"/>
</dbReference>
<dbReference type="eggNOG" id="COG1309">
    <property type="taxonomic scope" value="Bacteria"/>
</dbReference>
<dbReference type="SUPFAM" id="SSF46689">
    <property type="entry name" value="Homeodomain-like"/>
    <property type="match status" value="1"/>
</dbReference>
<keyword evidence="7" id="KW-1185">Reference proteome</keyword>
<evidence type="ECO:0000313" key="6">
    <source>
        <dbReference type="EMBL" id="GAC16777.1"/>
    </source>
</evidence>
<dbReference type="InterPro" id="IPR011075">
    <property type="entry name" value="TetR_C"/>
</dbReference>
<keyword evidence="2 4" id="KW-0238">DNA-binding</keyword>
<dbReference type="Proteomes" id="UP000006334">
    <property type="component" value="Unassembled WGS sequence"/>
</dbReference>
<dbReference type="InterPro" id="IPR001647">
    <property type="entry name" value="HTH_TetR"/>
</dbReference>
<dbReference type="SUPFAM" id="SSF48498">
    <property type="entry name" value="Tetracyclin repressor-like, C-terminal domain"/>
    <property type="match status" value="1"/>
</dbReference>
<dbReference type="PANTHER" id="PTHR47506">
    <property type="entry name" value="TRANSCRIPTIONAL REGULATORY PROTEIN"/>
    <property type="match status" value="1"/>
</dbReference>
<accession>K6YF44</accession>
<comment type="caution">
    <text evidence="6">The sequence shown here is derived from an EMBL/GenBank/DDBJ whole genome shotgun (WGS) entry which is preliminary data.</text>
</comment>
<evidence type="ECO:0000259" key="5">
    <source>
        <dbReference type="PROSITE" id="PS50977"/>
    </source>
</evidence>
<feature type="domain" description="HTH tetR-type" evidence="5">
    <location>
        <begin position="5"/>
        <end position="65"/>
    </location>
</feature>
<sequence>MNSINPTKTALIDLAQEILQTKSFSSVSFQTLAQGVGIKKGSVYYHFESKQELAEAIIDRAMTLLQQSLAEIEDEPIAKQLHVYTNWFADHIGAAQKLCPGASFAASWDAVPDIIKTKVQALYLLHKQSLADIIQKGRNLNEFATTEKSAFELATIVFALLQGGLLASRVSQDTQEFAACRTLALSMVKDG</sequence>
<dbReference type="GO" id="GO:0003677">
    <property type="term" value="F:DNA binding"/>
    <property type="evidence" value="ECO:0007669"/>
    <property type="project" value="UniProtKB-UniRule"/>
</dbReference>
<dbReference type="Pfam" id="PF00440">
    <property type="entry name" value="TetR_N"/>
    <property type="match status" value="1"/>
</dbReference>
<evidence type="ECO:0000313" key="7">
    <source>
        <dbReference type="Proteomes" id="UP000006334"/>
    </source>
</evidence>
<dbReference type="EMBL" id="BAEN01000076">
    <property type="protein sequence ID" value="GAC16777.1"/>
    <property type="molecule type" value="Genomic_DNA"/>
</dbReference>
<name>K6YF44_9ALTE</name>
<protein>
    <recommendedName>
        <fullName evidence="5">HTH tetR-type domain-containing protein</fullName>
    </recommendedName>
</protein>
<organism evidence="6 7">
    <name type="scientific">Aliiglaciecola lipolytica E3</name>
    <dbReference type="NCBI Taxonomy" id="1127673"/>
    <lineage>
        <taxon>Bacteria</taxon>
        <taxon>Pseudomonadati</taxon>
        <taxon>Pseudomonadota</taxon>
        <taxon>Gammaproteobacteria</taxon>
        <taxon>Alteromonadales</taxon>
        <taxon>Alteromonadaceae</taxon>
        <taxon>Aliiglaciecola</taxon>
    </lineage>
</organism>
<dbReference type="PRINTS" id="PR00455">
    <property type="entry name" value="HTHTETR"/>
</dbReference>
<keyword evidence="3" id="KW-0804">Transcription</keyword>
<keyword evidence="1" id="KW-0805">Transcription regulation</keyword>
<dbReference type="Pfam" id="PF16925">
    <property type="entry name" value="TetR_C_13"/>
    <property type="match status" value="1"/>
</dbReference>
<dbReference type="Gene3D" id="1.10.357.10">
    <property type="entry name" value="Tetracycline Repressor, domain 2"/>
    <property type="match status" value="1"/>
</dbReference>
<dbReference type="RefSeq" id="WP_008846579.1">
    <property type="nucleotide sequence ID" value="NZ_BAEN01000076.1"/>
</dbReference>
<reference evidence="6 7" key="1">
    <citation type="journal article" date="2017" name="Antonie Van Leeuwenhoek">
        <title>Rhizobium rhizosphaerae sp. nov., a novel species isolated from rice rhizosphere.</title>
        <authorList>
            <person name="Zhao J.J."/>
            <person name="Zhang J."/>
            <person name="Zhang R.J."/>
            <person name="Zhang C.W."/>
            <person name="Yin H.Q."/>
            <person name="Zhang X.X."/>
        </authorList>
    </citation>
    <scope>NUCLEOTIDE SEQUENCE [LARGE SCALE GENOMIC DNA]</scope>
    <source>
        <strain evidence="6 7">E3</strain>
    </source>
</reference>